<gene>
    <name evidence="2" type="ORF">ACEN34_07890</name>
</gene>
<dbReference type="Pfam" id="PF14526">
    <property type="entry name" value="Cass2"/>
    <property type="match status" value="1"/>
</dbReference>
<evidence type="ECO:0000259" key="1">
    <source>
        <dbReference type="SMART" id="SM00871"/>
    </source>
</evidence>
<name>A0ABW8UCF4_9LACO</name>
<dbReference type="InterPro" id="IPR010499">
    <property type="entry name" value="AraC_E-bd"/>
</dbReference>
<keyword evidence="3" id="KW-1185">Reference proteome</keyword>
<dbReference type="RefSeq" id="WP_125550299.1">
    <property type="nucleotide sequence ID" value="NZ_JBGQPK010000029.1"/>
</dbReference>
<organism evidence="2 3">
    <name type="scientific">Loigolactobacillus zhaoyuanensis</name>
    <dbReference type="NCBI Taxonomy" id="2486017"/>
    <lineage>
        <taxon>Bacteria</taxon>
        <taxon>Bacillati</taxon>
        <taxon>Bacillota</taxon>
        <taxon>Bacilli</taxon>
        <taxon>Lactobacillales</taxon>
        <taxon>Lactobacillaceae</taxon>
        <taxon>Loigolactobacillus</taxon>
    </lineage>
</organism>
<sequence>MTFNVIKLPEQIIVGLETAVPTIDLAGMSQVKAEVIAKLKAEQAALTSAAVDDEFYGINFTTNEQNYLAGVKVAAATPTDASYTVAAGLYAQFTTTVIERSAIDQFIAGAYASLNESAEYQLVGGHNLEVITSLINGHGTFQLYIPVVAK</sequence>
<comment type="caution">
    <text evidence="2">The sequence shown here is derived from an EMBL/GenBank/DDBJ whole genome shotgun (WGS) entry which is preliminary data.</text>
</comment>
<dbReference type="Gene3D" id="3.20.80.10">
    <property type="entry name" value="Regulatory factor, effector binding domain"/>
    <property type="match status" value="1"/>
</dbReference>
<proteinExistence type="predicted"/>
<reference evidence="2 3" key="1">
    <citation type="submission" date="2024-08" db="EMBL/GenBank/DDBJ databases">
        <authorList>
            <person name="Arias E."/>
        </authorList>
    </citation>
    <scope>NUCLEOTIDE SEQUENCE [LARGE SCALE GENOMIC DNA]</scope>
    <source>
        <strain evidence="2 3">FAM 25317</strain>
    </source>
</reference>
<dbReference type="EMBL" id="JBGQPK010000029">
    <property type="protein sequence ID" value="MFL2029534.1"/>
    <property type="molecule type" value="Genomic_DNA"/>
</dbReference>
<accession>A0ABW8UCF4</accession>
<evidence type="ECO:0000313" key="3">
    <source>
        <dbReference type="Proteomes" id="UP001625389"/>
    </source>
</evidence>
<dbReference type="SUPFAM" id="SSF55136">
    <property type="entry name" value="Probable bacterial effector-binding domain"/>
    <property type="match status" value="1"/>
</dbReference>
<dbReference type="InterPro" id="IPR029441">
    <property type="entry name" value="Cass2"/>
</dbReference>
<protein>
    <submittedName>
        <fullName evidence="2">GyrI-like domain-containing protein</fullName>
    </submittedName>
</protein>
<feature type="domain" description="AraC effector-binding" evidence="1">
    <location>
        <begin position="1"/>
        <end position="148"/>
    </location>
</feature>
<dbReference type="InterPro" id="IPR011256">
    <property type="entry name" value="Reg_factor_effector_dom_sf"/>
</dbReference>
<dbReference type="Proteomes" id="UP001625389">
    <property type="component" value="Unassembled WGS sequence"/>
</dbReference>
<evidence type="ECO:0000313" key="2">
    <source>
        <dbReference type="EMBL" id="MFL2029534.1"/>
    </source>
</evidence>
<dbReference type="SMART" id="SM00871">
    <property type="entry name" value="AraC_E_bind"/>
    <property type="match status" value="1"/>
</dbReference>